<feature type="compositionally biased region" description="Basic and acidic residues" evidence="1">
    <location>
        <begin position="22"/>
        <end position="33"/>
    </location>
</feature>
<comment type="caution">
    <text evidence="2">The sequence shown here is derived from an EMBL/GenBank/DDBJ whole genome shotgun (WGS) entry which is preliminary data.</text>
</comment>
<evidence type="ECO:0000313" key="2">
    <source>
        <dbReference type="EMBL" id="OTF72809.1"/>
    </source>
</evidence>
<protein>
    <submittedName>
        <fullName evidence="2">Uncharacterized protein</fullName>
    </submittedName>
</protein>
<evidence type="ECO:0000313" key="3">
    <source>
        <dbReference type="Proteomes" id="UP000194236"/>
    </source>
</evidence>
<sequence>MSEFDDDPTKHYPYEPDESDDVEHVEFSSDEGHSTNINPTSIMDRIRKFLTQENVKLKVNIDYNKRKRKRERKEEPRQRPRTIGKMIDEQIKKLEDDDHEHSD</sequence>
<dbReference type="OrthoDB" id="10467766at2759"/>
<keyword evidence="3" id="KW-1185">Reference proteome</keyword>
<reference evidence="2 3" key="1">
    <citation type="submission" date="2017-03" db="EMBL/GenBank/DDBJ databases">
        <title>Genome Survey of Euroglyphus maynei.</title>
        <authorList>
            <person name="Arlian L.G."/>
            <person name="Morgan M.S."/>
            <person name="Rider S.D."/>
        </authorList>
    </citation>
    <scope>NUCLEOTIDE SEQUENCE [LARGE SCALE GENOMIC DNA]</scope>
    <source>
        <strain evidence="2">Arlian Lab</strain>
        <tissue evidence="2">Whole body</tissue>
    </source>
</reference>
<accession>A0A1Y3AWE8</accession>
<dbReference type="Proteomes" id="UP000194236">
    <property type="component" value="Unassembled WGS sequence"/>
</dbReference>
<evidence type="ECO:0000256" key="1">
    <source>
        <dbReference type="SAM" id="MobiDB-lite"/>
    </source>
</evidence>
<feature type="compositionally biased region" description="Basic and acidic residues" evidence="1">
    <location>
        <begin position="86"/>
        <end position="103"/>
    </location>
</feature>
<feature type="region of interest" description="Disordered" evidence="1">
    <location>
        <begin position="1"/>
        <end position="40"/>
    </location>
</feature>
<name>A0A1Y3AWE8_EURMA</name>
<gene>
    <name evidence="2" type="ORF">BLA29_012539</name>
</gene>
<feature type="region of interest" description="Disordered" evidence="1">
    <location>
        <begin position="65"/>
        <end position="103"/>
    </location>
</feature>
<proteinExistence type="predicted"/>
<organism evidence="2 3">
    <name type="scientific">Euroglyphus maynei</name>
    <name type="common">Mayne's house dust mite</name>
    <dbReference type="NCBI Taxonomy" id="6958"/>
    <lineage>
        <taxon>Eukaryota</taxon>
        <taxon>Metazoa</taxon>
        <taxon>Ecdysozoa</taxon>
        <taxon>Arthropoda</taxon>
        <taxon>Chelicerata</taxon>
        <taxon>Arachnida</taxon>
        <taxon>Acari</taxon>
        <taxon>Acariformes</taxon>
        <taxon>Sarcoptiformes</taxon>
        <taxon>Astigmata</taxon>
        <taxon>Psoroptidia</taxon>
        <taxon>Analgoidea</taxon>
        <taxon>Pyroglyphidae</taxon>
        <taxon>Pyroglyphinae</taxon>
        <taxon>Euroglyphus</taxon>
    </lineage>
</organism>
<dbReference type="AlphaFoldDB" id="A0A1Y3AWE8"/>
<dbReference type="EMBL" id="MUJZ01054503">
    <property type="protein sequence ID" value="OTF72809.1"/>
    <property type="molecule type" value="Genomic_DNA"/>
</dbReference>